<dbReference type="Proteomes" id="UP000193303">
    <property type="component" value="Unassembled WGS sequence"/>
</dbReference>
<comment type="cofactor">
    <cofactor evidence="1">
        <name>(R)-lipoate</name>
        <dbReference type="ChEBI" id="CHEBI:83088"/>
    </cofactor>
</comment>
<dbReference type="PANTHER" id="PTHR43178:SF2">
    <property type="entry name" value="DIHYDROLIPOYLLYSINE-RESIDUE ACETYLTRANSFERASE COMPONENT OF PYRUVATE DEHYDROGENASE COMPLEX"/>
    <property type="match status" value="1"/>
</dbReference>
<dbReference type="CDD" id="cd06849">
    <property type="entry name" value="lipoyl_domain"/>
    <property type="match status" value="1"/>
</dbReference>
<dbReference type="GO" id="GO:0016407">
    <property type="term" value="F:acetyltransferase activity"/>
    <property type="evidence" value="ECO:0007669"/>
    <property type="project" value="TreeGrafter"/>
</dbReference>
<dbReference type="SUPFAM" id="SSF51230">
    <property type="entry name" value="Single hybrid motif"/>
    <property type="match status" value="1"/>
</dbReference>
<keyword evidence="4" id="KW-0450">Lipoyl</keyword>
<evidence type="ECO:0000256" key="6">
    <source>
        <dbReference type="SAM" id="MobiDB-lite"/>
    </source>
</evidence>
<reference evidence="9" key="1">
    <citation type="submission" date="2017-01" db="EMBL/GenBank/DDBJ databases">
        <authorList>
            <person name="Mah S.A."/>
            <person name="Swanson W.J."/>
            <person name="Moy G.W."/>
            <person name="Vacquier V.D."/>
        </authorList>
    </citation>
    <scope>NUCLEOTIDE SEQUENCE [LARGE SCALE GENOMIC DNA]</scope>
    <source>
        <strain evidence="9">124861</strain>
    </source>
</reference>
<dbReference type="FunFam" id="2.40.50.100:FF:000009">
    <property type="entry name" value="Acetyltransferase component of pyruvate dehydrogenase complex"/>
    <property type="match status" value="1"/>
</dbReference>
<proteinExistence type="predicted"/>
<dbReference type="GO" id="GO:0005737">
    <property type="term" value="C:cytoplasm"/>
    <property type="evidence" value="ECO:0007669"/>
    <property type="project" value="TreeGrafter"/>
</dbReference>
<dbReference type="AlphaFoldDB" id="A0A1X3D0X6"/>
<keyword evidence="5" id="KW-0012">Acyltransferase</keyword>
<dbReference type="PANTHER" id="PTHR43178">
    <property type="entry name" value="DIHYDROLIPOAMIDE ACETYLTRANSFERASE COMPONENT OF PYRUVATE DEHYDROGENASE COMPLEX"/>
    <property type="match status" value="1"/>
</dbReference>
<feature type="non-terminal residue" evidence="8">
    <location>
        <position position="127"/>
    </location>
</feature>
<name>A0A1X3D0X6_9NEIS</name>
<sequence>MVEIKVPDIGGHENVDVIAVEVKAGDTVAVDDALITLETDKATMDVPADTAGVVKEVKVKVGDKVSEGSVIVLVEATGAAEAAPAKETAPATPAQAAPAPSTGGNVAKVEVPDIGGHENVDVIAVEV</sequence>
<evidence type="ECO:0000256" key="3">
    <source>
        <dbReference type="ARBA" id="ARBA00022679"/>
    </source>
</evidence>
<feature type="domain" description="Lipoyl-binding" evidence="7">
    <location>
        <begin position="1"/>
        <end position="75"/>
    </location>
</feature>
<dbReference type="InterPro" id="IPR050743">
    <property type="entry name" value="2-oxoacid_DH_E2_comp"/>
</dbReference>
<dbReference type="EMBL" id="MTAB01000129">
    <property type="protein sequence ID" value="OSI13560.1"/>
    <property type="molecule type" value="Genomic_DNA"/>
</dbReference>
<keyword evidence="3" id="KW-0808">Transferase</keyword>
<dbReference type="InterPro" id="IPR000089">
    <property type="entry name" value="Biotin_lipoyl"/>
</dbReference>
<comment type="caution">
    <text evidence="8">The sequence shown here is derived from an EMBL/GenBank/DDBJ whole genome shotgun (WGS) entry which is preliminary data.</text>
</comment>
<feature type="region of interest" description="Disordered" evidence="6">
    <location>
        <begin position="81"/>
        <end position="111"/>
    </location>
</feature>
<dbReference type="Gene3D" id="2.40.50.100">
    <property type="match status" value="1"/>
</dbReference>
<organism evidence="8 9">
    <name type="scientific">Neisseria dumasiana</name>
    <dbReference type="NCBI Taxonomy" id="1931275"/>
    <lineage>
        <taxon>Bacteria</taxon>
        <taxon>Pseudomonadati</taxon>
        <taxon>Pseudomonadota</taxon>
        <taxon>Betaproteobacteria</taxon>
        <taxon>Neisseriales</taxon>
        <taxon>Neisseriaceae</taxon>
        <taxon>Neisseria</taxon>
    </lineage>
</organism>
<feature type="compositionally biased region" description="Low complexity" evidence="6">
    <location>
        <begin position="81"/>
        <end position="100"/>
    </location>
</feature>
<evidence type="ECO:0000256" key="2">
    <source>
        <dbReference type="ARBA" id="ARBA00011484"/>
    </source>
</evidence>
<dbReference type="Pfam" id="PF00364">
    <property type="entry name" value="Biotin_lipoyl"/>
    <property type="match status" value="1"/>
</dbReference>
<evidence type="ECO:0000313" key="8">
    <source>
        <dbReference type="EMBL" id="OSI13560.1"/>
    </source>
</evidence>
<gene>
    <name evidence="8" type="ORF">BV912_13095</name>
</gene>
<evidence type="ECO:0000256" key="1">
    <source>
        <dbReference type="ARBA" id="ARBA00001938"/>
    </source>
</evidence>
<dbReference type="InterPro" id="IPR011053">
    <property type="entry name" value="Single_hybrid_motif"/>
</dbReference>
<evidence type="ECO:0000259" key="7">
    <source>
        <dbReference type="PROSITE" id="PS50968"/>
    </source>
</evidence>
<comment type="subunit">
    <text evidence="2">Forms a 24-polypeptide structural core with octahedral symmetry.</text>
</comment>
<dbReference type="InterPro" id="IPR003016">
    <property type="entry name" value="2-oxoA_DH_lipoyl-BS"/>
</dbReference>
<dbReference type="GO" id="GO:0031405">
    <property type="term" value="F:lipoic acid binding"/>
    <property type="evidence" value="ECO:0007669"/>
    <property type="project" value="TreeGrafter"/>
</dbReference>
<protein>
    <submittedName>
        <fullName evidence="8">Dihydrolipoamide acetyltransferase</fullName>
    </submittedName>
</protein>
<dbReference type="PROSITE" id="PS00189">
    <property type="entry name" value="LIPOYL"/>
    <property type="match status" value="1"/>
</dbReference>
<evidence type="ECO:0000256" key="5">
    <source>
        <dbReference type="ARBA" id="ARBA00023315"/>
    </source>
</evidence>
<dbReference type="GO" id="GO:0006086">
    <property type="term" value="P:pyruvate decarboxylation to acetyl-CoA"/>
    <property type="evidence" value="ECO:0007669"/>
    <property type="project" value="TreeGrafter"/>
</dbReference>
<accession>A0A1X3D0X6</accession>
<dbReference type="RefSeq" id="WP_342351506.1">
    <property type="nucleotide sequence ID" value="NZ_MTAB01000129.1"/>
</dbReference>
<dbReference type="PROSITE" id="PS50968">
    <property type="entry name" value="BIOTINYL_LIPOYL"/>
    <property type="match status" value="1"/>
</dbReference>
<evidence type="ECO:0000256" key="4">
    <source>
        <dbReference type="ARBA" id="ARBA00022823"/>
    </source>
</evidence>
<evidence type="ECO:0000313" key="9">
    <source>
        <dbReference type="Proteomes" id="UP000193303"/>
    </source>
</evidence>